<name>A0ABV5VQ73_9BACL</name>
<organism evidence="1 2">
    <name type="scientific">Paenibacillus hodogayensis</name>
    <dbReference type="NCBI Taxonomy" id="279208"/>
    <lineage>
        <taxon>Bacteria</taxon>
        <taxon>Bacillati</taxon>
        <taxon>Bacillota</taxon>
        <taxon>Bacilli</taxon>
        <taxon>Bacillales</taxon>
        <taxon>Paenibacillaceae</taxon>
        <taxon>Paenibacillus</taxon>
    </lineage>
</organism>
<reference evidence="1 2" key="1">
    <citation type="submission" date="2024-09" db="EMBL/GenBank/DDBJ databases">
        <authorList>
            <person name="Sun Q."/>
            <person name="Mori K."/>
        </authorList>
    </citation>
    <scope>NUCLEOTIDE SEQUENCE [LARGE SCALE GENOMIC DNA]</scope>
    <source>
        <strain evidence="1 2">JCM 12520</strain>
    </source>
</reference>
<gene>
    <name evidence="1" type="ORF">ACFFNY_02250</name>
</gene>
<dbReference type="Proteomes" id="UP001589619">
    <property type="component" value="Unassembled WGS sequence"/>
</dbReference>
<evidence type="ECO:0000313" key="1">
    <source>
        <dbReference type="EMBL" id="MFB9750382.1"/>
    </source>
</evidence>
<evidence type="ECO:0008006" key="3">
    <source>
        <dbReference type="Google" id="ProtNLM"/>
    </source>
</evidence>
<comment type="caution">
    <text evidence="1">The sequence shown here is derived from an EMBL/GenBank/DDBJ whole genome shotgun (WGS) entry which is preliminary data.</text>
</comment>
<keyword evidence="2" id="KW-1185">Reference proteome</keyword>
<accession>A0ABV5VQ73</accession>
<proteinExistence type="predicted"/>
<protein>
    <recommendedName>
        <fullName evidence="3">MerR family transcriptional regulator</fullName>
    </recommendedName>
</protein>
<dbReference type="RefSeq" id="WP_344907343.1">
    <property type="nucleotide sequence ID" value="NZ_BAAAYO010000005.1"/>
</dbReference>
<evidence type="ECO:0000313" key="2">
    <source>
        <dbReference type="Proteomes" id="UP001589619"/>
    </source>
</evidence>
<dbReference type="EMBL" id="JBHMAG010000003">
    <property type="protein sequence ID" value="MFB9750382.1"/>
    <property type="molecule type" value="Genomic_DNA"/>
</dbReference>
<sequence length="323" mass="37062">MRKHTLLEQAKSEHIHLTESMLRRFVEYGLVLSQREGEGRKGVSARYDESSLRVIREIKKLEERLEISQKDMIFLLFWRGYPVHLDKMKEQLQQFVHAFTANFRKIAEHPEKDDIHDAALKLAEKSIPVQKSGRPSNTQKQWKQNMIDKGTRQRLMTVKLITEFSKLDSLSFQTLSRFLTSFGSAPLPIVQEVYENTLEQLQLSGLARSINRSAPQDYEEIYQLIGKMTEYWADISQVFPNPGHIPLAGDYIKLLGEICNTEHPADDPTFIKLLLIVVLSVPKELRRQAKALLFAPNVKQLLQIALFQLSLLGSPPRGKGVTS</sequence>